<evidence type="ECO:0000313" key="1">
    <source>
        <dbReference type="EMBL" id="GFA84366.1"/>
    </source>
</evidence>
<feature type="non-terminal residue" evidence="1">
    <location>
        <position position="1"/>
    </location>
</feature>
<dbReference type="EMBL" id="BKCJ010498810">
    <property type="protein sequence ID" value="GFA84366.1"/>
    <property type="molecule type" value="Genomic_DNA"/>
</dbReference>
<gene>
    <name evidence="1" type="ORF">Tci_656338</name>
</gene>
<reference evidence="1" key="1">
    <citation type="journal article" date="2019" name="Sci. Rep.">
        <title>Draft genome of Tanacetum cinerariifolium, the natural source of mosquito coil.</title>
        <authorList>
            <person name="Yamashiro T."/>
            <person name="Shiraishi A."/>
            <person name="Satake H."/>
            <person name="Nakayama K."/>
        </authorList>
    </citation>
    <scope>NUCLEOTIDE SEQUENCE</scope>
</reference>
<protein>
    <submittedName>
        <fullName evidence="1">Uncharacterized protein</fullName>
    </submittedName>
</protein>
<sequence length="93" mass="11553">LQVLARERNEEYEVLQFNEEFSSLGYELRLCLEDKERMHLEQEKNIIEEQRFRVDESKRMRLEEDKLLQIAELKKRRHEFRNSTHVYIKKVNT</sequence>
<comment type="caution">
    <text evidence="1">The sequence shown here is derived from an EMBL/GenBank/DDBJ whole genome shotgun (WGS) entry which is preliminary data.</text>
</comment>
<dbReference type="AlphaFoldDB" id="A0A699KED7"/>
<accession>A0A699KED7</accession>
<proteinExistence type="predicted"/>
<name>A0A699KED7_TANCI</name>
<organism evidence="1">
    <name type="scientific">Tanacetum cinerariifolium</name>
    <name type="common">Dalmatian daisy</name>
    <name type="synonym">Chrysanthemum cinerariifolium</name>
    <dbReference type="NCBI Taxonomy" id="118510"/>
    <lineage>
        <taxon>Eukaryota</taxon>
        <taxon>Viridiplantae</taxon>
        <taxon>Streptophyta</taxon>
        <taxon>Embryophyta</taxon>
        <taxon>Tracheophyta</taxon>
        <taxon>Spermatophyta</taxon>
        <taxon>Magnoliopsida</taxon>
        <taxon>eudicotyledons</taxon>
        <taxon>Gunneridae</taxon>
        <taxon>Pentapetalae</taxon>
        <taxon>asterids</taxon>
        <taxon>campanulids</taxon>
        <taxon>Asterales</taxon>
        <taxon>Asteraceae</taxon>
        <taxon>Asteroideae</taxon>
        <taxon>Anthemideae</taxon>
        <taxon>Anthemidinae</taxon>
        <taxon>Tanacetum</taxon>
    </lineage>
</organism>